<evidence type="ECO:0000313" key="2">
    <source>
        <dbReference type="EMBL" id="RXH57063.1"/>
    </source>
</evidence>
<gene>
    <name evidence="2" type="ORF">GRAN_0373</name>
</gene>
<dbReference type="InterPro" id="IPR014710">
    <property type="entry name" value="RmlC-like_jellyroll"/>
</dbReference>
<dbReference type="CDD" id="cd02235">
    <property type="entry name" value="cupin_BLL4011-like"/>
    <property type="match status" value="1"/>
</dbReference>
<dbReference type="Pfam" id="PF07883">
    <property type="entry name" value="Cupin_2"/>
    <property type="match status" value="1"/>
</dbReference>
<sequence>MCALVPFAAGAAAFSISAPVGLTRTDLQRHDLSIEGREAIQTRVDFAPGAVAPWHSHPGEELVYVPEGTLEFQLEGEQPVTLKAGDVLFVPAGKVHMARNPGATRGVELATYVVEKGKPLLVRASGQDH</sequence>
<protein>
    <recommendedName>
        <fullName evidence="1">Cupin type-2 domain-containing protein</fullName>
    </recommendedName>
</protein>
<feature type="domain" description="Cupin type-2" evidence="1">
    <location>
        <begin position="43"/>
        <end position="104"/>
    </location>
</feature>
<dbReference type="InterPro" id="IPR013096">
    <property type="entry name" value="Cupin_2"/>
</dbReference>
<keyword evidence="3" id="KW-1185">Reference proteome</keyword>
<evidence type="ECO:0000313" key="3">
    <source>
        <dbReference type="Proteomes" id="UP000289437"/>
    </source>
</evidence>
<dbReference type="Gene3D" id="2.60.120.10">
    <property type="entry name" value="Jelly Rolls"/>
    <property type="match status" value="1"/>
</dbReference>
<dbReference type="PANTHER" id="PTHR38599">
    <property type="entry name" value="CUPIN DOMAIN PROTEIN (AFU_ORTHOLOGUE AFUA_3G13620)"/>
    <property type="match status" value="1"/>
</dbReference>
<dbReference type="AlphaFoldDB" id="A0A4Q0T0E8"/>
<dbReference type="SUPFAM" id="SSF51182">
    <property type="entry name" value="RmlC-like cupins"/>
    <property type="match status" value="1"/>
</dbReference>
<evidence type="ECO:0000259" key="1">
    <source>
        <dbReference type="Pfam" id="PF07883"/>
    </source>
</evidence>
<reference evidence="2 3" key="1">
    <citation type="submission" date="2018-11" db="EMBL/GenBank/DDBJ databases">
        <authorList>
            <person name="Mardanov A.V."/>
            <person name="Ravin N.V."/>
            <person name="Dedysh S.N."/>
        </authorList>
    </citation>
    <scope>NUCLEOTIDE SEQUENCE [LARGE SCALE GENOMIC DNA]</scope>
    <source>
        <strain evidence="2 3">AF10</strain>
    </source>
</reference>
<dbReference type="PANTHER" id="PTHR38599:SF1">
    <property type="entry name" value="CUPIN DOMAIN PROTEIN (AFU_ORTHOLOGUE AFUA_3G13620)"/>
    <property type="match status" value="1"/>
</dbReference>
<accession>A0A4Q0T0E8</accession>
<dbReference type="InterPro" id="IPR011051">
    <property type="entry name" value="RmlC_Cupin_sf"/>
</dbReference>
<comment type="caution">
    <text evidence="2">The sequence shown here is derived from an EMBL/GenBank/DDBJ whole genome shotgun (WGS) entry which is preliminary data.</text>
</comment>
<dbReference type="Proteomes" id="UP000289437">
    <property type="component" value="Unassembled WGS sequence"/>
</dbReference>
<proteinExistence type="predicted"/>
<dbReference type="EMBL" id="RDSM01000001">
    <property type="protein sequence ID" value="RXH57063.1"/>
    <property type="molecule type" value="Genomic_DNA"/>
</dbReference>
<name>A0A4Q0T0E8_9BACT</name>
<reference evidence="3" key="2">
    <citation type="submission" date="2019-02" db="EMBL/GenBank/DDBJ databases">
        <title>Granulicella sibirica sp. nov., a psychrotolerant acidobacterium isolated from an organic soil layer in forested tundra, West Siberia.</title>
        <authorList>
            <person name="Oshkin I.Y."/>
            <person name="Kulichevskaya I.S."/>
            <person name="Rijpstra W.I.C."/>
            <person name="Sinninghe Damste J.S."/>
            <person name="Rakitin A.L."/>
            <person name="Ravin N.V."/>
            <person name="Dedysh S.N."/>
        </authorList>
    </citation>
    <scope>NUCLEOTIDE SEQUENCE [LARGE SCALE GENOMIC DNA]</scope>
    <source>
        <strain evidence="3">AF10</strain>
    </source>
</reference>
<organism evidence="2 3">
    <name type="scientific">Granulicella sibirica</name>
    <dbReference type="NCBI Taxonomy" id="2479048"/>
    <lineage>
        <taxon>Bacteria</taxon>
        <taxon>Pseudomonadati</taxon>
        <taxon>Acidobacteriota</taxon>
        <taxon>Terriglobia</taxon>
        <taxon>Terriglobales</taxon>
        <taxon>Acidobacteriaceae</taxon>
        <taxon>Granulicella</taxon>
    </lineage>
</organism>